<reference evidence="1" key="1">
    <citation type="journal article" date="2022" name="Int. J. Mol. Sci.">
        <title>Draft Genome of Tanacetum Coccineum: Genomic Comparison of Closely Related Tanacetum-Family Plants.</title>
        <authorList>
            <person name="Yamashiro T."/>
            <person name="Shiraishi A."/>
            <person name="Nakayama K."/>
            <person name="Satake H."/>
        </authorList>
    </citation>
    <scope>NUCLEOTIDE SEQUENCE</scope>
</reference>
<sequence length="68" mass="7563">MKSINEGPFHMGTVSDVIVEGTEGAVQQGEHLPTLMRMEWEIHSENEFGTQLLGGPFLEADECDAFRL</sequence>
<keyword evidence="2" id="KW-1185">Reference proteome</keyword>
<dbReference type="EMBL" id="BQNB010011647">
    <property type="protein sequence ID" value="GJS93302.1"/>
    <property type="molecule type" value="Genomic_DNA"/>
</dbReference>
<evidence type="ECO:0000313" key="1">
    <source>
        <dbReference type="EMBL" id="GJS93302.1"/>
    </source>
</evidence>
<name>A0ABQ4ZTN7_9ASTR</name>
<accession>A0ABQ4ZTN7</accession>
<evidence type="ECO:0000313" key="2">
    <source>
        <dbReference type="Proteomes" id="UP001151760"/>
    </source>
</evidence>
<reference evidence="1" key="2">
    <citation type="submission" date="2022-01" db="EMBL/GenBank/DDBJ databases">
        <authorList>
            <person name="Yamashiro T."/>
            <person name="Shiraishi A."/>
            <person name="Satake H."/>
            <person name="Nakayama K."/>
        </authorList>
    </citation>
    <scope>NUCLEOTIDE SEQUENCE</scope>
</reference>
<dbReference type="Proteomes" id="UP001151760">
    <property type="component" value="Unassembled WGS sequence"/>
</dbReference>
<proteinExistence type="predicted"/>
<organism evidence="1 2">
    <name type="scientific">Tanacetum coccineum</name>
    <dbReference type="NCBI Taxonomy" id="301880"/>
    <lineage>
        <taxon>Eukaryota</taxon>
        <taxon>Viridiplantae</taxon>
        <taxon>Streptophyta</taxon>
        <taxon>Embryophyta</taxon>
        <taxon>Tracheophyta</taxon>
        <taxon>Spermatophyta</taxon>
        <taxon>Magnoliopsida</taxon>
        <taxon>eudicotyledons</taxon>
        <taxon>Gunneridae</taxon>
        <taxon>Pentapetalae</taxon>
        <taxon>asterids</taxon>
        <taxon>campanulids</taxon>
        <taxon>Asterales</taxon>
        <taxon>Asteraceae</taxon>
        <taxon>Asteroideae</taxon>
        <taxon>Anthemideae</taxon>
        <taxon>Anthemidinae</taxon>
        <taxon>Tanacetum</taxon>
    </lineage>
</organism>
<gene>
    <name evidence="1" type="ORF">Tco_0800270</name>
</gene>
<comment type="caution">
    <text evidence="1">The sequence shown here is derived from an EMBL/GenBank/DDBJ whole genome shotgun (WGS) entry which is preliminary data.</text>
</comment>
<protein>
    <submittedName>
        <fullName evidence="1">Uncharacterized protein</fullName>
    </submittedName>
</protein>